<dbReference type="CDD" id="cd02522">
    <property type="entry name" value="GT_2_like_a"/>
    <property type="match status" value="1"/>
</dbReference>
<keyword evidence="4 7" id="KW-0808">Transferase</keyword>
<evidence type="ECO:0000256" key="1">
    <source>
        <dbReference type="ARBA" id="ARBA00004236"/>
    </source>
</evidence>
<evidence type="ECO:0000256" key="4">
    <source>
        <dbReference type="ARBA" id="ARBA00022679"/>
    </source>
</evidence>
<protein>
    <submittedName>
        <fullName evidence="7">Glycosyltransferase</fullName>
    </submittedName>
</protein>
<sequence length="227" mass="24782">MAERLSIIIPALNEAGGIVGLLDALQPLRGQGHEVILVDGGSQDATLELARPYIDAALQSAPGRARQMNAGARAAGGDILWFVHADTRLGHGHAAALLQAMQADPDRAWGRFDVRINGRAPLLGWVARMMNLRSRLTGIATGDQGIFVRRAAFLDIGGYADQPLMEDIELSRALKRISPPLCLRQCIETSGRRWEQGGVVRIILLMWSLRLGYFLGLAPERLARLYT</sequence>
<dbReference type="PANTHER" id="PTHR43646:SF2">
    <property type="entry name" value="GLYCOSYLTRANSFERASE 2-LIKE DOMAIN-CONTAINING PROTEIN"/>
    <property type="match status" value="1"/>
</dbReference>
<dbReference type="SUPFAM" id="SSF53448">
    <property type="entry name" value="Nucleotide-diphospho-sugar transferases"/>
    <property type="match status" value="1"/>
</dbReference>
<keyword evidence="5" id="KW-0472">Membrane</keyword>
<evidence type="ECO:0000259" key="6">
    <source>
        <dbReference type="Pfam" id="PF00535"/>
    </source>
</evidence>
<dbReference type="Pfam" id="PF00535">
    <property type="entry name" value="Glycos_transf_2"/>
    <property type="match status" value="1"/>
</dbReference>
<keyword evidence="2" id="KW-1003">Cell membrane</keyword>
<dbReference type="GO" id="GO:0016757">
    <property type="term" value="F:glycosyltransferase activity"/>
    <property type="evidence" value="ECO:0007669"/>
    <property type="project" value="UniProtKB-KW"/>
</dbReference>
<keyword evidence="3" id="KW-0328">Glycosyltransferase</keyword>
<evidence type="ECO:0000313" key="8">
    <source>
        <dbReference type="Proteomes" id="UP000218765"/>
    </source>
</evidence>
<accession>A0A1Z4VRJ2</accession>
<evidence type="ECO:0000256" key="2">
    <source>
        <dbReference type="ARBA" id="ARBA00022475"/>
    </source>
</evidence>
<keyword evidence="8" id="KW-1185">Reference proteome</keyword>
<dbReference type="PANTHER" id="PTHR43646">
    <property type="entry name" value="GLYCOSYLTRANSFERASE"/>
    <property type="match status" value="1"/>
</dbReference>
<dbReference type="NCBIfam" id="TIGR04283">
    <property type="entry name" value="glyco_like_mftF"/>
    <property type="match status" value="1"/>
</dbReference>
<dbReference type="InterPro" id="IPR026461">
    <property type="entry name" value="Trfase_2_rSAM/seldom_assoc"/>
</dbReference>
<dbReference type="InterPro" id="IPR001173">
    <property type="entry name" value="Glyco_trans_2-like"/>
</dbReference>
<evidence type="ECO:0000256" key="5">
    <source>
        <dbReference type="ARBA" id="ARBA00023136"/>
    </source>
</evidence>
<dbReference type="InterPro" id="IPR029044">
    <property type="entry name" value="Nucleotide-diphossugar_trans"/>
</dbReference>
<proteinExistence type="predicted"/>
<dbReference type="Proteomes" id="UP000218765">
    <property type="component" value="Chromosome"/>
</dbReference>
<dbReference type="AlphaFoldDB" id="A0A1Z4VRJ2"/>
<dbReference type="GO" id="GO:0005886">
    <property type="term" value="C:plasma membrane"/>
    <property type="evidence" value="ECO:0007669"/>
    <property type="project" value="UniProtKB-SubCell"/>
</dbReference>
<dbReference type="EMBL" id="AP018052">
    <property type="protein sequence ID" value="BAZ94032.1"/>
    <property type="molecule type" value="Genomic_DNA"/>
</dbReference>
<dbReference type="KEGG" id="ttc:FOKN1_1644"/>
<evidence type="ECO:0000313" key="7">
    <source>
        <dbReference type="EMBL" id="BAZ94032.1"/>
    </source>
</evidence>
<comment type="subcellular location">
    <subcellularLocation>
        <location evidence="1">Cell membrane</location>
    </subcellularLocation>
</comment>
<gene>
    <name evidence="7" type="ORF">FOKN1_1644</name>
</gene>
<dbReference type="Gene3D" id="3.90.550.10">
    <property type="entry name" value="Spore Coat Polysaccharide Biosynthesis Protein SpsA, Chain A"/>
    <property type="match status" value="1"/>
</dbReference>
<feature type="domain" description="Glycosyltransferase 2-like" evidence="6">
    <location>
        <begin position="6"/>
        <end position="118"/>
    </location>
</feature>
<organism evidence="7 8">
    <name type="scientific">Thiohalobacter thiocyanaticus</name>
    <dbReference type="NCBI Taxonomy" id="585455"/>
    <lineage>
        <taxon>Bacteria</taxon>
        <taxon>Pseudomonadati</taxon>
        <taxon>Pseudomonadota</taxon>
        <taxon>Gammaproteobacteria</taxon>
        <taxon>Thiohalobacterales</taxon>
        <taxon>Thiohalobacteraceae</taxon>
        <taxon>Thiohalobacter</taxon>
    </lineage>
</organism>
<evidence type="ECO:0000256" key="3">
    <source>
        <dbReference type="ARBA" id="ARBA00022676"/>
    </source>
</evidence>
<name>A0A1Z4VRJ2_9GAMM</name>
<reference evidence="7 8" key="1">
    <citation type="submission" date="2017-05" db="EMBL/GenBank/DDBJ databases">
        <title>Thiocyanate degradation by Thiohalobacter thiocyanaticus FOKN1.</title>
        <authorList>
            <person name="Oshiki M."/>
            <person name="Fukushima T."/>
            <person name="Kawano S."/>
            <person name="Nakagawa J."/>
        </authorList>
    </citation>
    <scope>NUCLEOTIDE SEQUENCE [LARGE SCALE GENOMIC DNA]</scope>
    <source>
        <strain evidence="7 8">FOKN1</strain>
    </source>
</reference>